<comment type="caution">
    <text evidence="1">The sequence shown here is derived from an EMBL/GenBank/DDBJ whole genome shotgun (WGS) entry which is preliminary data.</text>
</comment>
<sequence length="418" mass="46846">MTIPFDILSNISEILSYEHDIKTLRSLSLCSQALVPLCQRHLFHTICVPNTSGRTFTLIDRGRYLDRFHKALSSSPQIGTYVRHLHYFVDHNDREFGMASSILKRLTQVKAFKIEYRAHEDPRLFISWKRLSENRRLASAITSIIKQPTPCSLSIVNISSFPPSILASITSPLLDLDIRFLDVDKSGNINEALAVGWSQVEGVLPCLSSLEIRDSKDSATTVIALAGKLFDFSRIESVVVEWDDEEPVGAAKALLKLTPALKDLRVQVNTDINNCGGIADCILQGAHQKLTTLKLDLGGRRHDLGGSIPIGPFAGVVAELAMISGCCDALETIAVMLRYVNRDSWLSIDWAPFDNVITSKSFPRLRVLTIEMVFIWLEDLVNRALLERETEAGCVRQLWRIRDIPGLDFRCTARIERC</sequence>
<reference evidence="1" key="1">
    <citation type="submission" date="2022-07" db="EMBL/GenBank/DDBJ databases">
        <title>Genome Sequence of Agrocybe chaxingu.</title>
        <authorList>
            <person name="Buettner E."/>
        </authorList>
    </citation>
    <scope>NUCLEOTIDE SEQUENCE</scope>
    <source>
        <strain evidence="1">MP-N11</strain>
    </source>
</reference>
<proteinExistence type="predicted"/>
<dbReference type="OrthoDB" id="2880421at2759"/>
<dbReference type="Proteomes" id="UP001148786">
    <property type="component" value="Unassembled WGS sequence"/>
</dbReference>
<name>A0A9W8K8U2_9AGAR</name>
<evidence type="ECO:0000313" key="2">
    <source>
        <dbReference type="Proteomes" id="UP001148786"/>
    </source>
</evidence>
<protein>
    <submittedName>
        <fullName evidence="1">Uncharacterized protein</fullName>
    </submittedName>
</protein>
<organism evidence="1 2">
    <name type="scientific">Agrocybe chaxingu</name>
    <dbReference type="NCBI Taxonomy" id="84603"/>
    <lineage>
        <taxon>Eukaryota</taxon>
        <taxon>Fungi</taxon>
        <taxon>Dikarya</taxon>
        <taxon>Basidiomycota</taxon>
        <taxon>Agaricomycotina</taxon>
        <taxon>Agaricomycetes</taxon>
        <taxon>Agaricomycetidae</taxon>
        <taxon>Agaricales</taxon>
        <taxon>Agaricineae</taxon>
        <taxon>Strophariaceae</taxon>
        <taxon>Agrocybe</taxon>
    </lineage>
</organism>
<accession>A0A9W8K8U2</accession>
<keyword evidence="2" id="KW-1185">Reference proteome</keyword>
<evidence type="ECO:0000313" key="1">
    <source>
        <dbReference type="EMBL" id="KAJ3510957.1"/>
    </source>
</evidence>
<dbReference type="AlphaFoldDB" id="A0A9W8K8U2"/>
<gene>
    <name evidence="1" type="ORF">NLJ89_g4380</name>
</gene>
<dbReference type="EMBL" id="JANKHO010000359">
    <property type="protein sequence ID" value="KAJ3510957.1"/>
    <property type="molecule type" value="Genomic_DNA"/>
</dbReference>